<feature type="domain" description="Intradiol ring-cleavage dioxygenases" evidence="7">
    <location>
        <begin position="134"/>
        <end position="298"/>
    </location>
</feature>
<dbReference type="GO" id="GO:0018576">
    <property type="term" value="F:catechol 1,2-dioxygenase activity"/>
    <property type="evidence" value="ECO:0007669"/>
    <property type="project" value="InterPro"/>
</dbReference>
<keyword evidence="10" id="KW-1185">Reference proteome</keyword>
<dbReference type="RefSeq" id="XP_018280646.1">
    <property type="nucleotide sequence ID" value="XM_018425954.1"/>
</dbReference>
<comment type="similarity">
    <text evidence="2">Belongs to the intradiol ring-cleavage dioxygenase family.</text>
</comment>
<evidence type="ECO:0000256" key="5">
    <source>
        <dbReference type="ARBA" id="ARBA00023002"/>
    </source>
</evidence>
<evidence type="ECO:0000256" key="4">
    <source>
        <dbReference type="ARBA" id="ARBA00022964"/>
    </source>
</evidence>
<evidence type="ECO:0000313" key="10">
    <source>
        <dbReference type="Proteomes" id="UP000053611"/>
    </source>
</evidence>
<proteinExistence type="inferred from homology"/>
<evidence type="ECO:0000256" key="2">
    <source>
        <dbReference type="ARBA" id="ARBA00007825"/>
    </source>
</evidence>
<dbReference type="GO" id="GO:0008199">
    <property type="term" value="F:ferric iron binding"/>
    <property type="evidence" value="ECO:0007669"/>
    <property type="project" value="InterPro"/>
</dbReference>
<name>A0A0J0XSW5_9TREE</name>
<comment type="cofactor">
    <cofactor evidence="1">
        <name>Fe(3+)</name>
        <dbReference type="ChEBI" id="CHEBI:29034"/>
    </cofactor>
</comment>
<reference evidence="9 10" key="1">
    <citation type="submission" date="2015-03" db="EMBL/GenBank/DDBJ databases">
        <title>Genomics and transcriptomics of the oil-accumulating basidiomycete yeast T. oleaginosus allow insights into substrate utilization and the diverse evolutionary trajectories of mating systems in fungi.</title>
        <authorList>
            <consortium name="DOE Joint Genome Institute"/>
            <person name="Kourist R."/>
            <person name="Kracht O."/>
            <person name="Bracharz F."/>
            <person name="Lipzen A."/>
            <person name="Nolan M."/>
            <person name="Ohm R."/>
            <person name="Grigoriev I."/>
            <person name="Sun S."/>
            <person name="Heitman J."/>
            <person name="Bruck T."/>
            <person name="Nowrousian M."/>
        </authorList>
    </citation>
    <scope>NUCLEOTIDE SEQUENCE [LARGE SCALE GENOMIC DNA]</scope>
    <source>
        <strain evidence="9 10">IBC0246</strain>
    </source>
</reference>
<evidence type="ECO:0000256" key="1">
    <source>
        <dbReference type="ARBA" id="ARBA00001965"/>
    </source>
</evidence>
<evidence type="ECO:0000256" key="6">
    <source>
        <dbReference type="ARBA" id="ARBA00023004"/>
    </source>
</evidence>
<keyword evidence="6" id="KW-0408">Iron</keyword>
<dbReference type="GeneID" id="28986557"/>
<dbReference type="STRING" id="879819.A0A0J0XSW5"/>
<dbReference type="InterPro" id="IPR007535">
    <property type="entry name" value="Catechol_dOase_N"/>
</dbReference>
<organism evidence="9 10">
    <name type="scientific">Cutaneotrichosporon oleaginosum</name>
    <dbReference type="NCBI Taxonomy" id="879819"/>
    <lineage>
        <taxon>Eukaryota</taxon>
        <taxon>Fungi</taxon>
        <taxon>Dikarya</taxon>
        <taxon>Basidiomycota</taxon>
        <taxon>Agaricomycotina</taxon>
        <taxon>Tremellomycetes</taxon>
        <taxon>Trichosporonales</taxon>
        <taxon>Trichosporonaceae</taxon>
        <taxon>Cutaneotrichosporon</taxon>
    </lineage>
</organism>
<dbReference type="OrthoDB" id="5238185at2759"/>
<dbReference type="PANTHER" id="PTHR33711">
    <property type="entry name" value="DIOXYGENASE, PUTATIVE (AFU_ORTHOLOGUE AFUA_2G02910)-RELATED"/>
    <property type="match status" value="1"/>
</dbReference>
<dbReference type="InterPro" id="IPR050770">
    <property type="entry name" value="Intradiol_RC_Dioxygenase"/>
</dbReference>
<dbReference type="InterPro" id="IPR000627">
    <property type="entry name" value="Intradiol_dOase_C"/>
</dbReference>
<dbReference type="Gene3D" id="2.60.130.10">
    <property type="entry name" value="Aromatic compound dioxygenase"/>
    <property type="match status" value="1"/>
</dbReference>
<dbReference type="InterPro" id="IPR015889">
    <property type="entry name" value="Intradiol_dOase_core"/>
</dbReference>
<keyword evidence="5" id="KW-0560">Oxidoreductase</keyword>
<keyword evidence="4 9" id="KW-0223">Dioxygenase</keyword>
<accession>A0A0J0XSW5</accession>
<dbReference type="SUPFAM" id="SSF49482">
    <property type="entry name" value="Aromatic compound dioxygenase"/>
    <property type="match status" value="1"/>
</dbReference>
<feature type="domain" description="Catechol dioxygenase N-terminal" evidence="8">
    <location>
        <begin position="54"/>
        <end position="128"/>
    </location>
</feature>
<protein>
    <submittedName>
        <fullName evidence="9">Intradiol ring-cleavage dioxygenase</fullName>
    </submittedName>
</protein>
<dbReference type="Pfam" id="PF04444">
    <property type="entry name" value="Dioxygenase_N"/>
    <property type="match status" value="1"/>
</dbReference>
<evidence type="ECO:0000259" key="7">
    <source>
        <dbReference type="Pfam" id="PF00775"/>
    </source>
</evidence>
<dbReference type="PANTHER" id="PTHR33711:SF7">
    <property type="entry name" value="INTRADIOL RING-CLEAVAGE DIOXYGENASES DOMAIN-CONTAINING PROTEIN-RELATED"/>
    <property type="match status" value="1"/>
</dbReference>
<evidence type="ECO:0000259" key="8">
    <source>
        <dbReference type="Pfam" id="PF04444"/>
    </source>
</evidence>
<dbReference type="AlphaFoldDB" id="A0A0J0XSW5"/>
<dbReference type="Proteomes" id="UP000053611">
    <property type="component" value="Unassembled WGS sequence"/>
</dbReference>
<sequence length="340" mass="37753">MPKVSDVPHLGKAIKDAIERGAPDVDLNDLPNLTDMSADKLTENVLAINSGCANPRQKFVLEALVRHMHAFVKEVGLTPEEWMTGLEFLTKTGQMCSDIRQEFILLSDVFGVSALVDTLNHPKPEGATEATVLGPFWVEDARVVENGEAIAGEDKGEPMLVKGRILDTEGKPIPNCLIETWETDEDGYYDTQYSANGYVQDCRGRLYSDKDGNYAFRCVMPVPYPIPNDGPVGKLLRSMNRHVFRPAHLHMMFEADGFEKLVTALYFKGDIFLSSDAVFGVKSSLVEDPKKVTDAAEARKAGFKKDEFFLCERDFVLITTEQAKDELEKAKAKAKAEVKA</sequence>
<evidence type="ECO:0000256" key="3">
    <source>
        <dbReference type="ARBA" id="ARBA00022723"/>
    </source>
</evidence>
<keyword evidence="3" id="KW-0479">Metal-binding</keyword>
<dbReference type="InterPro" id="IPR039390">
    <property type="entry name" value="1_2-HQD/HQD"/>
</dbReference>
<dbReference type="Pfam" id="PF00775">
    <property type="entry name" value="Dioxygenase_C"/>
    <property type="match status" value="1"/>
</dbReference>
<gene>
    <name evidence="9" type="ORF">CC85DRAFT_311359</name>
</gene>
<dbReference type="CDD" id="cd03461">
    <property type="entry name" value="1_2-HQD"/>
    <property type="match status" value="1"/>
</dbReference>
<dbReference type="GO" id="GO:0009712">
    <property type="term" value="P:catechol-containing compound metabolic process"/>
    <property type="evidence" value="ECO:0007669"/>
    <property type="project" value="InterPro"/>
</dbReference>
<evidence type="ECO:0000313" key="9">
    <source>
        <dbReference type="EMBL" id="KLT44155.1"/>
    </source>
</evidence>
<dbReference type="EMBL" id="KQ087189">
    <property type="protein sequence ID" value="KLT44155.1"/>
    <property type="molecule type" value="Genomic_DNA"/>
</dbReference>